<proteinExistence type="predicted"/>
<gene>
    <name evidence="2" type="ORF">M9458_035043</name>
</gene>
<feature type="non-terminal residue" evidence="2">
    <location>
        <position position="1"/>
    </location>
</feature>
<evidence type="ECO:0000313" key="2">
    <source>
        <dbReference type="EMBL" id="KAL0170447.1"/>
    </source>
</evidence>
<comment type="caution">
    <text evidence="2">The sequence shown here is derived from an EMBL/GenBank/DDBJ whole genome shotgun (WGS) entry which is preliminary data.</text>
</comment>
<name>A0ABD0P8P4_CIRMR</name>
<dbReference type="AlphaFoldDB" id="A0ABD0P8P4"/>
<evidence type="ECO:0008006" key="4">
    <source>
        <dbReference type="Google" id="ProtNLM"/>
    </source>
</evidence>
<organism evidence="2 3">
    <name type="scientific">Cirrhinus mrigala</name>
    <name type="common">Mrigala</name>
    <dbReference type="NCBI Taxonomy" id="683832"/>
    <lineage>
        <taxon>Eukaryota</taxon>
        <taxon>Metazoa</taxon>
        <taxon>Chordata</taxon>
        <taxon>Craniata</taxon>
        <taxon>Vertebrata</taxon>
        <taxon>Euteleostomi</taxon>
        <taxon>Actinopterygii</taxon>
        <taxon>Neopterygii</taxon>
        <taxon>Teleostei</taxon>
        <taxon>Ostariophysi</taxon>
        <taxon>Cypriniformes</taxon>
        <taxon>Cyprinidae</taxon>
        <taxon>Labeoninae</taxon>
        <taxon>Labeonini</taxon>
        <taxon>Cirrhinus</taxon>
    </lineage>
</organism>
<feature type="region of interest" description="Disordered" evidence="1">
    <location>
        <begin position="46"/>
        <end position="73"/>
    </location>
</feature>
<feature type="compositionally biased region" description="Pro residues" evidence="1">
    <location>
        <begin position="63"/>
        <end position="73"/>
    </location>
</feature>
<dbReference type="EMBL" id="JAMKFB020000017">
    <property type="protein sequence ID" value="KAL0170447.1"/>
    <property type="molecule type" value="Genomic_DNA"/>
</dbReference>
<keyword evidence="3" id="KW-1185">Reference proteome</keyword>
<evidence type="ECO:0000313" key="3">
    <source>
        <dbReference type="Proteomes" id="UP001529510"/>
    </source>
</evidence>
<evidence type="ECO:0000256" key="1">
    <source>
        <dbReference type="SAM" id="MobiDB-lite"/>
    </source>
</evidence>
<sequence>NVLRQGDPECESDGWLLENSFVETARSNFNIIKHLGKFNQINITNNGDPNIDKPPTAHYGPDNVPPKLLPTAS</sequence>
<accession>A0ABD0P8P4</accession>
<dbReference type="Proteomes" id="UP001529510">
    <property type="component" value="Unassembled WGS sequence"/>
</dbReference>
<protein>
    <recommendedName>
        <fullName evidence="4">Tropomodulin</fullName>
    </recommendedName>
</protein>
<reference evidence="2 3" key="1">
    <citation type="submission" date="2024-05" db="EMBL/GenBank/DDBJ databases">
        <title>Genome sequencing and assembly of Indian major carp, Cirrhinus mrigala (Hamilton, 1822).</title>
        <authorList>
            <person name="Mohindra V."/>
            <person name="Chowdhury L.M."/>
            <person name="Lal K."/>
            <person name="Jena J.K."/>
        </authorList>
    </citation>
    <scope>NUCLEOTIDE SEQUENCE [LARGE SCALE GENOMIC DNA]</scope>
    <source>
        <strain evidence="2">CM1030</strain>
        <tissue evidence="2">Blood</tissue>
    </source>
</reference>